<keyword evidence="3" id="KW-0813">Transport</keyword>
<keyword evidence="5" id="KW-0812">Transmembrane</keyword>
<evidence type="ECO:0000256" key="5">
    <source>
        <dbReference type="ARBA" id="ARBA00022692"/>
    </source>
</evidence>
<proteinExistence type="predicted"/>
<dbReference type="PANTHER" id="PTHR34501:SF9">
    <property type="entry name" value="MAJOR OUTER MEMBRANE PROTEIN P.IA"/>
    <property type="match status" value="1"/>
</dbReference>
<dbReference type="InterPro" id="IPR050298">
    <property type="entry name" value="Gram-neg_bact_OMP"/>
</dbReference>
<sequence length="396" mass="41807">MPSFDWCGKPPTLTLAQNSERIHNNDGDIVKKTALLAIPLSVLASTAMAQSSVTLYGIIDNGITYATNQGGGHSVQAVSGVVAGSRWGFTGSEDLGGGMKAIFTLENGFDGFSGQAGPGGREFGRQAFVGLSSNYGTLTLGRQYDLVVDYIQPLASNGRWGGWYFSHPEDIDNTGSGFRVNNSVKYTSANYSGLTFAGMYSFGGVPGQFSQNSVWSLGAGYTNGALQLAAAYLNVKNPAVAVDGYSNTSSFTNVIYGNYLAQATSQRVAAIGGAYAVGNFKALLNLSHTVFVSGDAGQDVAFNNVEIGASYQFTPSFSLSGSYDFLDGKDHATDQKPKYHQFNLIADYLLSKRTDTYVMAVYQRAAGDASQAQITGFSAASGTGQLGLRAGLRHTF</sequence>
<evidence type="ECO:0000256" key="10">
    <source>
        <dbReference type="ARBA" id="ARBA00023237"/>
    </source>
</evidence>
<keyword evidence="6" id="KW-0732">Signal</keyword>
<dbReference type="Pfam" id="PF13609">
    <property type="entry name" value="Porin_4"/>
    <property type="match status" value="1"/>
</dbReference>
<feature type="domain" description="Porin" evidence="11">
    <location>
        <begin position="39"/>
        <end position="364"/>
    </location>
</feature>
<dbReference type="PRINTS" id="PR00184">
    <property type="entry name" value="NEISSPPORIN"/>
</dbReference>
<comment type="subunit">
    <text evidence="2">Homotrimer.</text>
</comment>
<keyword evidence="13" id="KW-1185">Reference proteome</keyword>
<dbReference type="EMBL" id="CAJNBH010000029">
    <property type="protein sequence ID" value="CAE6839537.1"/>
    <property type="molecule type" value="Genomic_DNA"/>
</dbReference>
<dbReference type="CDD" id="cd00342">
    <property type="entry name" value="gram_neg_porins"/>
    <property type="match status" value="1"/>
</dbReference>
<evidence type="ECO:0000256" key="2">
    <source>
        <dbReference type="ARBA" id="ARBA00011233"/>
    </source>
</evidence>
<comment type="subcellular location">
    <subcellularLocation>
        <location evidence="1">Cell outer membrane</location>
        <topology evidence="1">Multi-pass membrane protein</topology>
    </subcellularLocation>
</comment>
<organism evidence="12 13">
    <name type="scientific">Paraburkholderia nemoris</name>
    <dbReference type="NCBI Taxonomy" id="2793076"/>
    <lineage>
        <taxon>Bacteria</taxon>
        <taxon>Pseudomonadati</taxon>
        <taxon>Pseudomonadota</taxon>
        <taxon>Betaproteobacteria</taxon>
        <taxon>Burkholderiales</taxon>
        <taxon>Burkholderiaceae</taxon>
        <taxon>Paraburkholderia</taxon>
    </lineage>
</organism>
<keyword evidence="10" id="KW-0998">Cell outer membrane</keyword>
<dbReference type="InterPro" id="IPR023614">
    <property type="entry name" value="Porin_dom_sf"/>
</dbReference>
<gene>
    <name evidence="12" type="ORF">R69776_06974</name>
</gene>
<comment type="caution">
    <text evidence="12">The sequence shown here is derived from an EMBL/GenBank/DDBJ whole genome shotgun (WGS) entry which is preliminary data.</text>
</comment>
<accession>A0ABM8SX97</accession>
<evidence type="ECO:0000256" key="1">
    <source>
        <dbReference type="ARBA" id="ARBA00004571"/>
    </source>
</evidence>
<dbReference type="Gene3D" id="2.40.160.10">
    <property type="entry name" value="Porin"/>
    <property type="match status" value="1"/>
</dbReference>
<keyword evidence="9" id="KW-0472">Membrane</keyword>
<evidence type="ECO:0000256" key="4">
    <source>
        <dbReference type="ARBA" id="ARBA00022452"/>
    </source>
</evidence>
<dbReference type="Proteomes" id="UP000673821">
    <property type="component" value="Unassembled WGS sequence"/>
</dbReference>
<dbReference type="InterPro" id="IPR001702">
    <property type="entry name" value="Porin_Gram-ve"/>
</dbReference>
<dbReference type="InterPro" id="IPR033900">
    <property type="entry name" value="Gram_neg_porin_domain"/>
</dbReference>
<dbReference type="PANTHER" id="PTHR34501">
    <property type="entry name" value="PROTEIN YDDL-RELATED"/>
    <property type="match status" value="1"/>
</dbReference>
<evidence type="ECO:0000256" key="6">
    <source>
        <dbReference type="ARBA" id="ARBA00022729"/>
    </source>
</evidence>
<protein>
    <submittedName>
        <fullName evidence="12">Outer membrane porin protein 32</fullName>
    </submittedName>
</protein>
<evidence type="ECO:0000313" key="12">
    <source>
        <dbReference type="EMBL" id="CAE6839537.1"/>
    </source>
</evidence>
<keyword evidence="4" id="KW-1134">Transmembrane beta strand</keyword>
<evidence type="ECO:0000256" key="7">
    <source>
        <dbReference type="ARBA" id="ARBA00023065"/>
    </source>
</evidence>
<evidence type="ECO:0000256" key="8">
    <source>
        <dbReference type="ARBA" id="ARBA00023114"/>
    </source>
</evidence>
<evidence type="ECO:0000256" key="3">
    <source>
        <dbReference type="ARBA" id="ARBA00022448"/>
    </source>
</evidence>
<dbReference type="InterPro" id="IPR002299">
    <property type="entry name" value="Porin_Neis"/>
</dbReference>
<reference evidence="12 13" key="1">
    <citation type="submission" date="2021-02" db="EMBL/GenBank/DDBJ databases">
        <authorList>
            <person name="Vanwijnsberghe S."/>
        </authorList>
    </citation>
    <scope>NUCLEOTIDE SEQUENCE [LARGE SCALE GENOMIC DNA]</scope>
    <source>
        <strain evidence="12 13">R-69776</strain>
    </source>
</reference>
<evidence type="ECO:0000313" key="13">
    <source>
        <dbReference type="Proteomes" id="UP000673821"/>
    </source>
</evidence>
<keyword evidence="7" id="KW-0406">Ion transport</keyword>
<dbReference type="PRINTS" id="PR00182">
    <property type="entry name" value="ECOLNEIPORIN"/>
</dbReference>
<evidence type="ECO:0000256" key="9">
    <source>
        <dbReference type="ARBA" id="ARBA00023136"/>
    </source>
</evidence>
<dbReference type="SUPFAM" id="SSF56935">
    <property type="entry name" value="Porins"/>
    <property type="match status" value="1"/>
</dbReference>
<keyword evidence="8" id="KW-0626">Porin</keyword>
<name>A0ABM8SX97_9BURK</name>
<evidence type="ECO:0000259" key="11">
    <source>
        <dbReference type="Pfam" id="PF13609"/>
    </source>
</evidence>